<keyword evidence="2" id="KW-0812">Transmembrane</keyword>
<keyword evidence="4" id="KW-0256">Endoplasmic reticulum</keyword>
<proteinExistence type="predicted"/>
<evidence type="ECO:0000256" key="1">
    <source>
        <dbReference type="ARBA" id="ARBA00004586"/>
    </source>
</evidence>
<dbReference type="OrthoDB" id="419768at2759"/>
<dbReference type="Pfam" id="PF00168">
    <property type="entry name" value="C2"/>
    <property type="match status" value="2"/>
</dbReference>
<dbReference type="STRING" id="106004.A0A1Y2ES20"/>
<dbReference type="InterPro" id="IPR035892">
    <property type="entry name" value="C2_domain_sf"/>
</dbReference>
<evidence type="ECO:0000256" key="2">
    <source>
        <dbReference type="ARBA" id="ARBA00022692"/>
    </source>
</evidence>
<dbReference type="Gene3D" id="2.60.40.150">
    <property type="entry name" value="C2 domain"/>
    <property type="match status" value="2"/>
</dbReference>
<comment type="subcellular location">
    <subcellularLocation>
        <location evidence="1">Endoplasmic reticulum membrane</location>
    </subcellularLocation>
</comment>
<dbReference type="InterPro" id="IPR037765">
    <property type="entry name" value="C2B_Tricalbin"/>
</dbReference>
<dbReference type="Proteomes" id="UP000193467">
    <property type="component" value="Unassembled WGS sequence"/>
</dbReference>
<evidence type="ECO:0000256" key="6">
    <source>
        <dbReference type="SAM" id="MobiDB-lite"/>
    </source>
</evidence>
<dbReference type="PANTHER" id="PTHR47348">
    <property type="entry name" value="MEIOTICALLY UP-REGULATED GENE 190 PROTEIN"/>
    <property type="match status" value="1"/>
</dbReference>
<keyword evidence="9" id="KW-1185">Reference proteome</keyword>
<feature type="domain" description="C2" evidence="7">
    <location>
        <begin position="556"/>
        <end position="681"/>
    </location>
</feature>
<dbReference type="EMBL" id="MCGR01000045">
    <property type="protein sequence ID" value="ORY73645.1"/>
    <property type="molecule type" value="Genomic_DNA"/>
</dbReference>
<keyword evidence="5" id="KW-0472">Membrane</keyword>
<gene>
    <name evidence="8" type="ORF">BCR35DRAFT_307105</name>
</gene>
<name>A0A1Y2ES20_9BASI</name>
<evidence type="ECO:0000256" key="5">
    <source>
        <dbReference type="ARBA" id="ARBA00022989"/>
    </source>
</evidence>
<dbReference type="CDD" id="cd21676">
    <property type="entry name" value="SMP_Mug190"/>
    <property type="match status" value="1"/>
</dbReference>
<accession>A0A1Y2ES20</accession>
<feature type="compositionally biased region" description="Polar residues" evidence="6">
    <location>
        <begin position="518"/>
        <end position="536"/>
    </location>
</feature>
<feature type="region of interest" description="Disordered" evidence="6">
    <location>
        <begin position="980"/>
        <end position="1000"/>
    </location>
</feature>
<protein>
    <recommendedName>
        <fullName evidence="7">C2 domain-containing protein</fullName>
    </recommendedName>
</protein>
<feature type="region of interest" description="Disordered" evidence="6">
    <location>
        <begin position="513"/>
        <end position="550"/>
    </location>
</feature>
<evidence type="ECO:0000259" key="7">
    <source>
        <dbReference type="PROSITE" id="PS50004"/>
    </source>
</evidence>
<dbReference type="Pfam" id="PF25669">
    <property type="entry name" value="SMP_MUG190-like"/>
    <property type="match status" value="1"/>
</dbReference>
<feature type="domain" description="C2" evidence="7">
    <location>
        <begin position="356"/>
        <end position="481"/>
    </location>
</feature>
<dbReference type="GO" id="GO:0061817">
    <property type="term" value="P:endoplasmic reticulum-plasma membrane tethering"/>
    <property type="evidence" value="ECO:0007669"/>
    <property type="project" value="InterPro"/>
</dbReference>
<feature type="compositionally biased region" description="Low complexity" evidence="6">
    <location>
        <begin position="854"/>
        <end position="870"/>
    </location>
</feature>
<feature type="compositionally biased region" description="Basic and acidic residues" evidence="6">
    <location>
        <begin position="537"/>
        <end position="550"/>
    </location>
</feature>
<evidence type="ECO:0000256" key="4">
    <source>
        <dbReference type="ARBA" id="ARBA00022824"/>
    </source>
</evidence>
<keyword evidence="5" id="KW-1133">Transmembrane helix</keyword>
<dbReference type="InParanoid" id="A0A1Y2ES20"/>
<reference evidence="8 9" key="1">
    <citation type="submission" date="2016-07" db="EMBL/GenBank/DDBJ databases">
        <title>Pervasive Adenine N6-methylation of Active Genes in Fungi.</title>
        <authorList>
            <consortium name="DOE Joint Genome Institute"/>
            <person name="Mondo S.J."/>
            <person name="Dannebaum R.O."/>
            <person name="Kuo R.C."/>
            <person name="Labutti K."/>
            <person name="Haridas S."/>
            <person name="Kuo A."/>
            <person name="Salamov A."/>
            <person name="Ahrendt S.R."/>
            <person name="Lipzen A."/>
            <person name="Sullivan W."/>
            <person name="Andreopoulos W.B."/>
            <person name="Clum A."/>
            <person name="Lindquist E."/>
            <person name="Daum C."/>
            <person name="Ramamoorthy G.K."/>
            <person name="Gryganskyi A."/>
            <person name="Culley D."/>
            <person name="Magnuson J.K."/>
            <person name="James T.Y."/>
            <person name="O'Malley M.A."/>
            <person name="Stajich J.E."/>
            <person name="Spatafora J.W."/>
            <person name="Visel A."/>
            <person name="Grigoriev I.V."/>
        </authorList>
    </citation>
    <scope>NUCLEOTIDE SEQUENCE [LARGE SCALE GENOMIC DNA]</scope>
    <source>
        <strain evidence="8 9">62-1032</strain>
    </source>
</reference>
<feature type="region of interest" description="Disordered" evidence="6">
    <location>
        <begin position="821"/>
        <end position="871"/>
    </location>
</feature>
<evidence type="ECO:0000256" key="3">
    <source>
        <dbReference type="ARBA" id="ARBA00022737"/>
    </source>
</evidence>
<comment type="caution">
    <text evidence="8">The sequence shown here is derived from an EMBL/GenBank/DDBJ whole genome shotgun (WGS) entry which is preliminary data.</text>
</comment>
<dbReference type="InterPro" id="IPR000008">
    <property type="entry name" value="C2_dom"/>
</dbReference>
<keyword evidence="3" id="KW-0677">Repeat</keyword>
<dbReference type="PANTHER" id="PTHR47348:SF3">
    <property type="entry name" value="MEIOTICALLY UP-REGULATED GENE 190 PROTEIN"/>
    <property type="match status" value="1"/>
</dbReference>
<organism evidence="8 9">
    <name type="scientific">Leucosporidium creatinivorum</name>
    <dbReference type="NCBI Taxonomy" id="106004"/>
    <lineage>
        <taxon>Eukaryota</taxon>
        <taxon>Fungi</taxon>
        <taxon>Dikarya</taxon>
        <taxon>Basidiomycota</taxon>
        <taxon>Pucciniomycotina</taxon>
        <taxon>Microbotryomycetes</taxon>
        <taxon>Leucosporidiales</taxon>
        <taxon>Leucosporidium</taxon>
    </lineage>
</organism>
<dbReference type="AlphaFoldDB" id="A0A1Y2ES20"/>
<dbReference type="SMART" id="SM00239">
    <property type="entry name" value="C2"/>
    <property type="match status" value="2"/>
</dbReference>
<dbReference type="PROSITE" id="PS50004">
    <property type="entry name" value="C2"/>
    <property type="match status" value="2"/>
</dbReference>
<dbReference type="SUPFAM" id="SSF49562">
    <property type="entry name" value="C2 domain (Calcium/lipid-binding domain, CaLB)"/>
    <property type="match status" value="2"/>
</dbReference>
<dbReference type="GO" id="GO:0005789">
    <property type="term" value="C:endoplasmic reticulum membrane"/>
    <property type="evidence" value="ECO:0007669"/>
    <property type="project" value="UniProtKB-SubCell"/>
</dbReference>
<evidence type="ECO:0000313" key="9">
    <source>
        <dbReference type="Proteomes" id="UP000193467"/>
    </source>
</evidence>
<dbReference type="CDD" id="cd04052">
    <property type="entry name" value="C2B_Tricalbin-like"/>
    <property type="match status" value="1"/>
</dbReference>
<evidence type="ECO:0000313" key="8">
    <source>
        <dbReference type="EMBL" id="ORY73645.1"/>
    </source>
</evidence>
<sequence length="1000" mass="109372">MANEPPGDSEEAGLRIHTSGQPTTNVWERLDVPPPEPLVKQLGIDLVNYTEMDLPAAELKEFEAYLNGVWIKGSVVICSIVVMLGATPISPGFSVVIVVLGFCIIRRIVENGRKDFAWDVERRRGTEPKQAYESVEWLNHVVKSVWPILDPDLFVAGVDLLEDSLKTLSPAVVRTVRVSSVEQGTNSMRILGLRHLPDDMDIAATASEGEKPSEDPTGAQIPLAKEAETSDPGKFINVEATFAYRRLPPPASKGANAHFIVHMGFGVRKLIKVEVPVWVELSGIVGTIRLRLEMISEPPFVRHVKFCFPTLPQVDIVAKPLGMLDVMTVPGVTSYVTASINTVLNYFVAPKSYTIDLSRFFLGSDVHMKTRSIGVVFIVLHSATNLKAADFDGKADPYVEISLAHVGRVLYTSKIRPHDLNPVWEELACFRIEVESLDEQDNIRLNVLDHDRYSRNDAMGSVLIPLQKLSTAAGEWSHQTSDLETARGSSHPKAGRLSWSAAFFGLASLAPPAPKTNDGATASSTARPTSKASKQSYMERAKPEEDSRSAEYAQRMREMLDGRAPASPSQKTGILAFQVHQLAELECRRTFTTRKAHEDLPSSYVGVFRNDEKIFQTRVKPLSAAPYVNAASEIFCNDWTTARLDFAVMDYRDRDHDVLIGFVSLSLADVLAQRSQVTKWAPIVGGAGHGRLRFSVLFKPLDLVLPRPLLEWNVGTLEVLAARIAGLESELGARLAFEVEGGGKASISSSGPLEPASEGAPTRELDFALDEPLSIPVLSRSAPVIIKLNSSHSFLRRTDAGSAALWLNTIAGAEQVEVEIPLNSDHTPSAPALPTAADIRSKKRKPPAEKADQPSRPSSPRAPSSSSSSSTLPTLHLTLRWHAGIVPAAHGDIILDAPAAARATFQLAIHRLEHEAREAGVLDEEVRGDGKLEQWVEDEAGEPRLKSIQHVKGKVKRFKQHGGTMKWMAHGVKLASRKVKGSTKHNVRGPVPETEIQSVL</sequence>